<feature type="domain" description="Baseplate hub protein gp44/GpP-like C-terminal" evidence="3">
    <location>
        <begin position="288"/>
        <end position="369"/>
    </location>
</feature>
<dbReference type="PATRIC" id="fig|630626.3.peg.2902"/>
<dbReference type="HOGENOM" id="CLU_060292_0_0_6"/>
<keyword evidence="6" id="KW-1185">Reference proteome</keyword>
<proteinExistence type="predicted"/>
<dbReference type="AlphaFoldDB" id="I2BBZ6"/>
<dbReference type="InterPro" id="IPR049354">
    <property type="entry name" value="GpP-like_N"/>
</dbReference>
<evidence type="ECO:0000313" key="5">
    <source>
        <dbReference type="EMBL" id="AFJ48050.1"/>
    </source>
</evidence>
<accession>I2BBZ6</accession>
<dbReference type="Gene3D" id="2.30.300.10">
    <property type="entry name" value="Baseplate protein-like domain - beta roll fold"/>
    <property type="match status" value="1"/>
</dbReference>
<feature type="compositionally biased region" description="Basic residues" evidence="1">
    <location>
        <begin position="377"/>
        <end position="386"/>
    </location>
</feature>
<dbReference type="STRING" id="630626.EBL_c29800"/>
<feature type="domain" description="Baseplate hub protein gp44/GpP-like second" evidence="4">
    <location>
        <begin position="121"/>
        <end position="204"/>
    </location>
</feature>
<evidence type="ECO:0000259" key="4">
    <source>
        <dbReference type="Pfam" id="PF22255"/>
    </source>
</evidence>
<evidence type="ECO:0000259" key="2">
    <source>
        <dbReference type="Pfam" id="PF21683"/>
    </source>
</evidence>
<dbReference type="Pfam" id="PF22255">
    <property type="entry name" value="Gp44-like_2nd"/>
    <property type="match status" value="1"/>
</dbReference>
<feature type="domain" description="Baseplate hub protein gp44-like N-terminal" evidence="2">
    <location>
        <begin position="34"/>
        <end position="119"/>
    </location>
</feature>
<dbReference type="InterPro" id="IPR023399">
    <property type="entry name" value="Baseplate-like_2-layer_sand"/>
</dbReference>
<dbReference type="Gene3D" id="3.30.1920.10">
    <property type="entry name" value="Baseplate protein-like domains - 2 layer sandwich fold"/>
    <property type="match status" value="1"/>
</dbReference>
<dbReference type="Pfam" id="PF21683">
    <property type="entry name" value="GpP-like_1st"/>
    <property type="match status" value="1"/>
</dbReference>
<organism evidence="5 6">
    <name type="scientific">Shimwellia blattae (strain ATCC 29907 / DSM 4481 / JCM 1650 / NBRC 105725 / CDC 9005-74)</name>
    <name type="common">Escherichia blattae</name>
    <dbReference type="NCBI Taxonomy" id="630626"/>
    <lineage>
        <taxon>Bacteria</taxon>
        <taxon>Pseudomonadati</taxon>
        <taxon>Pseudomonadota</taxon>
        <taxon>Gammaproteobacteria</taxon>
        <taxon>Enterobacterales</taxon>
        <taxon>Enterobacteriaceae</taxon>
        <taxon>Shimwellia</taxon>
    </lineage>
</organism>
<dbReference type="KEGG" id="ebt:EBL_c29800"/>
<dbReference type="PIRSF" id="PIRSF004440">
    <property type="entry name" value="GpP"/>
    <property type="match status" value="1"/>
</dbReference>
<protein>
    <submittedName>
        <fullName evidence="5">Bacteriophge Mu tail protein P</fullName>
    </submittedName>
</protein>
<reference evidence="5 6" key="1">
    <citation type="journal article" date="2012" name="J. Bacteriol.">
        <title>Complete genome sequence of the B12-producing Shimwellia blattae strain DSM 4481, isolated from a cockroach.</title>
        <authorList>
            <person name="Brzuszkiewicz E."/>
            <person name="Waschkowitz T."/>
            <person name="Wiezer A."/>
            <person name="Daniel R."/>
        </authorList>
    </citation>
    <scope>NUCLEOTIDE SEQUENCE [LARGE SCALE GENOMIC DNA]</scope>
    <source>
        <strain evidence="6">ATCC 29907 / DSM 4481 / JCM 1650 / NBRC 105725 / CDC 9005-74</strain>
    </source>
</reference>
<dbReference type="Pfam" id="PF21929">
    <property type="entry name" value="GpP_4th"/>
    <property type="match status" value="1"/>
</dbReference>
<dbReference type="InterPro" id="IPR026276">
    <property type="entry name" value="Baseplate_GpP"/>
</dbReference>
<dbReference type="Proteomes" id="UP000001955">
    <property type="component" value="Chromosome"/>
</dbReference>
<dbReference type="eggNOG" id="COG4379">
    <property type="taxonomic scope" value="Bacteria"/>
</dbReference>
<evidence type="ECO:0000256" key="1">
    <source>
        <dbReference type="SAM" id="MobiDB-lite"/>
    </source>
</evidence>
<dbReference type="InterPro" id="IPR053981">
    <property type="entry name" value="Gp44/GpP-like_2nd"/>
</dbReference>
<dbReference type="Gene3D" id="3.55.50.10">
    <property type="entry name" value="Baseplate protein-like domains"/>
    <property type="match status" value="1"/>
</dbReference>
<dbReference type="EMBL" id="CP001560">
    <property type="protein sequence ID" value="AFJ48050.1"/>
    <property type="molecule type" value="Genomic_DNA"/>
</dbReference>
<evidence type="ECO:0000313" key="6">
    <source>
        <dbReference type="Proteomes" id="UP000001955"/>
    </source>
</evidence>
<dbReference type="SUPFAM" id="SSF69279">
    <property type="entry name" value="Phage tail proteins"/>
    <property type="match status" value="2"/>
</dbReference>
<name>I2BBZ6_SHIBC</name>
<evidence type="ECO:0000259" key="3">
    <source>
        <dbReference type="Pfam" id="PF21929"/>
    </source>
</evidence>
<gene>
    <name evidence="5" type="ordered locus">EBL_c29800</name>
</gene>
<sequence length="394" mass="42929">MLKTVMSWSCVTGCVIRHSLPLHRQSRSSVMTEDVTLNVNKMVWGGWTDMTINRSLESIAGEFDLTITARWSAAAPRSIKPGQSCTVSVGNDRVMTGYIDDFIPSYDAENVSLRVMGRDKTGDLVDSSVVDKAGQWKGLKLEQLASTIAKPYGIEVINETDTGDAFGSITLEQGETGFELLDRLAKQRGVLVTSDAWGRLIITRASTQRAGVALVLGENILAARGRFSWRERASQYIVKGSSSAGGSTWDEQPVKVVGGRQIVVSDPEITRYRPKILVNEDSLTVGGASARGEWYKTRMLGESNTTEITVAGWRENGVSGPLWQINRLVKVTDAIQQLDVTWLIKTVSFMEGDGGRLTVLTLVPPDSLDMPAQKAKGGSKGKKKKAASVEATWD</sequence>
<feature type="region of interest" description="Disordered" evidence="1">
    <location>
        <begin position="369"/>
        <end position="394"/>
    </location>
</feature>
<dbReference type="InterPro" id="IPR053982">
    <property type="entry name" value="Gp44/GpP-like_C"/>
</dbReference>